<dbReference type="GO" id="GO:0003677">
    <property type="term" value="F:DNA binding"/>
    <property type="evidence" value="ECO:0007669"/>
    <property type="project" value="UniProtKB-KW"/>
</dbReference>
<gene>
    <name evidence="2" type="ORF">ATZ35_03525</name>
</gene>
<dbReference type="CDD" id="cd00093">
    <property type="entry name" value="HTH_XRE"/>
    <property type="match status" value="1"/>
</dbReference>
<organism evidence="2 3">
    <name type="scientific">Enterococcus rotai</name>
    <dbReference type="NCBI Taxonomy" id="118060"/>
    <lineage>
        <taxon>Bacteria</taxon>
        <taxon>Bacillati</taxon>
        <taxon>Bacillota</taxon>
        <taxon>Bacilli</taxon>
        <taxon>Lactobacillales</taxon>
        <taxon>Enterococcaceae</taxon>
        <taxon>Enterococcus</taxon>
    </lineage>
</organism>
<feature type="domain" description="HTH cro/C1-type" evidence="1">
    <location>
        <begin position="6"/>
        <end position="61"/>
    </location>
</feature>
<evidence type="ECO:0000313" key="3">
    <source>
        <dbReference type="Proteomes" id="UP000067523"/>
    </source>
</evidence>
<dbReference type="Proteomes" id="UP000067523">
    <property type="component" value="Chromosome"/>
</dbReference>
<keyword evidence="2" id="KW-0238">DNA-binding</keyword>
<keyword evidence="3" id="KW-1185">Reference proteome</keyword>
<name>A0A0U2WRR0_9ENTE</name>
<dbReference type="PROSITE" id="PS50943">
    <property type="entry name" value="HTH_CROC1"/>
    <property type="match status" value="1"/>
</dbReference>
<proteinExistence type="predicted"/>
<sequence length="315" mass="38166">MYKNKLKELMLERNISNHRLAKETSISRQAISKIKNNEFHDISVNVLTELLEYFDMPFNEFGTIYTREECLQALLPNRGFNQKNLNLLESLFSKNLHISCKYHPYSSKQCLNIYSKNYFKKFSFSGNMRINTSLYGLTFEITDFDLYRKSENFHFDDFYDFYKDFIIQLEHYALTLGFTQIVININSYFDKNLKMQLEPRKVNLKDLNLLINKYKYSNRENELIKTSIIKQLGYIEHSYNDSQQKRKYEKEKINNYVDCLNHLTFFEKEQKRISIFSEKNIYFNHDTKKFIKPLNSEIIPKEKLEKDIKRQWEWL</sequence>
<dbReference type="Pfam" id="PF13443">
    <property type="entry name" value="HTH_26"/>
    <property type="match status" value="1"/>
</dbReference>
<dbReference type="KEGG" id="erx:ATZ35_03525"/>
<dbReference type="InterPro" id="IPR001387">
    <property type="entry name" value="Cro/C1-type_HTH"/>
</dbReference>
<evidence type="ECO:0000313" key="2">
    <source>
        <dbReference type="EMBL" id="ALS36265.1"/>
    </source>
</evidence>
<reference evidence="3" key="1">
    <citation type="submission" date="2015-12" db="EMBL/GenBank/DDBJ databases">
        <authorList>
            <person name="Lauer A."/>
            <person name="Humrighouse B."/>
            <person name="Loparev V."/>
            <person name="Shewmaker P.L."/>
            <person name="Whitney A.M."/>
            <person name="McLaughlin R.W."/>
        </authorList>
    </citation>
    <scope>NUCLEOTIDE SEQUENCE [LARGE SCALE GENOMIC DNA]</scope>
    <source>
        <strain evidence="3">LMG 26678</strain>
    </source>
</reference>
<accession>A0A0U2WRR0</accession>
<dbReference type="Gene3D" id="1.10.260.40">
    <property type="entry name" value="lambda repressor-like DNA-binding domains"/>
    <property type="match status" value="1"/>
</dbReference>
<dbReference type="SMART" id="SM00530">
    <property type="entry name" value="HTH_XRE"/>
    <property type="match status" value="1"/>
</dbReference>
<dbReference type="SUPFAM" id="SSF47413">
    <property type="entry name" value="lambda repressor-like DNA-binding domains"/>
    <property type="match status" value="1"/>
</dbReference>
<dbReference type="AlphaFoldDB" id="A0A0U2WRR0"/>
<dbReference type="InterPro" id="IPR010982">
    <property type="entry name" value="Lambda_DNA-bd_dom_sf"/>
</dbReference>
<dbReference type="EMBL" id="CP013655">
    <property type="protein sequence ID" value="ALS36265.1"/>
    <property type="molecule type" value="Genomic_DNA"/>
</dbReference>
<dbReference type="RefSeq" id="WP_208929521.1">
    <property type="nucleotide sequence ID" value="NZ_CP013655.1"/>
</dbReference>
<protein>
    <submittedName>
        <fullName evidence="2">DNA-binding protein</fullName>
    </submittedName>
</protein>
<evidence type="ECO:0000259" key="1">
    <source>
        <dbReference type="PROSITE" id="PS50943"/>
    </source>
</evidence>